<keyword evidence="4" id="KW-1185">Reference proteome</keyword>
<evidence type="ECO:0000256" key="1">
    <source>
        <dbReference type="SAM" id="MobiDB-lite"/>
    </source>
</evidence>
<dbReference type="Proteomes" id="UP000469346">
    <property type="component" value="Unassembled WGS sequence"/>
</dbReference>
<organism evidence="3 4">
    <name type="scientific">Dissulfurirhabdus thermomarina</name>
    <dbReference type="NCBI Taxonomy" id="1765737"/>
    <lineage>
        <taxon>Bacteria</taxon>
        <taxon>Deltaproteobacteria</taxon>
        <taxon>Dissulfurirhabdaceae</taxon>
        <taxon>Dissulfurirhabdus</taxon>
    </lineage>
</organism>
<proteinExistence type="predicted"/>
<sequence length="308" mass="33622">MSHDPPTEATGPGASPGGGISDLSASRRRYEIVRRLESLPPFPVVAQQLLAVLADDPNSVSRLEQIIRHDPTLASQILKVANSAAYAPTVPIDTVHRAIVYLGFFEIRNIALGLAVFSVFKPGRAVRGFDVRRFWHHSIAAAMVSRILATETGEADPEVFFTAGLLHDIGRLAMNAAFREEFREILDEARDRESSLLAAEKRAGLSHAVIGAWLARNWGLPEVFVRTIAGHHLPPDHPKSSRQAALIQIADQVCHAAGFGLFKPPPCRLAPLAAHVGLEMEALEHIQEEIEALEEISETVTDLIGFLQ</sequence>
<dbReference type="InterPro" id="IPR006675">
    <property type="entry name" value="HDIG_dom"/>
</dbReference>
<evidence type="ECO:0000313" key="3">
    <source>
        <dbReference type="EMBL" id="NDY41368.1"/>
    </source>
</evidence>
<dbReference type="SMART" id="SM00471">
    <property type="entry name" value="HDc"/>
    <property type="match status" value="1"/>
</dbReference>
<evidence type="ECO:0000313" key="4">
    <source>
        <dbReference type="Proteomes" id="UP000469346"/>
    </source>
</evidence>
<dbReference type="InterPro" id="IPR013976">
    <property type="entry name" value="HDOD"/>
</dbReference>
<gene>
    <name evidence="3" type="ORF">G3N55_00690</name>
</gene>
<dbReference type="EMBL" id="JAAGRR010000003">
    <property type="protein sequence ID" value="NDY41368.1"/>
    <property type="molecule type" value="Genomic_DNA"/>
</dbReference>
<dbReference type="Pfam" id="PF08668">
    <property type="entry name" value="HDOD"/>
    <property type="match status" value="1"/>
</dbReference>
<protein>
    <submittedName>
        <fullName evidence="3">HDOD domain-containing protein</fullName>
    </submittedName>
</protein>
<accession>A0A6N9TJW3</accession>
<dbReference type="CDD" id="cd00077">
    <property type="entry name" value="HDc"/>
    <property type="match status" value="1"/>
</dbReference>
<dbReference type="PANTHER" id="PTHR33525:SF3">
    <property type="entry name" value="RIBONUCLEASE Y"/>
    <property type="match status" value="1"/>
</dbReference>
<dbReference type="AlphaFoldDB" id="A0A6N9TJW3"/>
<dbReference type="InterPro" id="IPR052340">
    <property type="entry name" value="RNase_Y/CdgJ"/>
</dbReference>
<dbReference type="Gene3D" id="1.10.3210.10">
    <property type="entry name" value="Hypothetical protein af1432"/>
    <property type="match status" value="1"/>
</dbReference>
<reference evidence="3 4" key="1">
    <citation type="submission" date="2020-02" db="EMBL/GenBank/DDBJ databases">
        <title>Comparative genomics of sulfur disproportionating microorganisms.</title>
        <authorList>
            <person name="Ward L.M."/>
            <person name="Bertran E."/>
            <person name="Johnston D.T."/>
        </authorList>
    </citation>
    <scope>NUCLEOTIDE SEQUENCE [LARGE SCALE GENOMIC DNA]</scope>
    <source>
        <strain evidence="3 4">DSM 100025</strain>
    </source>
</reference>
<name>A0A6N9TJW3_DISTH</name>
<dbReference type="NCBIfam" id="TIGR00277">
    <property type="entry name" value="HDIG"/>
    <property type="match status" value="1"/>
</dbReference>
<feature type="domain" description="HDOD" evidence="2">
    <location>
        <begin position="39"/>
        <end position="234"/>
    </location>
</feature>
<dbReference type="PROSITE" id="PS51833">
    <property type="entry name" value="HDOD"/>
    <property type="match status" value="1"/>
</dbReference>
<dbReference type="PANTHER" id="PTHR33525">
    <property type="match status" value="1"/>
</dbReference>
<dbReference type="RefSeq" id="WP_163297530.1">
    <property type="nucleotide sequence ID" value="NZ_JAAGRR010000003.1"/>
</dbReference>
<evidence type="ECO:0000259" key="2">
    <source>
        <dbReference type="PROSITE" id="PS51833"/>
    </source>
</evidence>
<feature type="region of interest" description="Disordered" evidence="1">
    <location>
        <begin position="1"/>
        <end position="23"/>
    </location>
</feature>
<dbReference type="SUPFAM" id="SSF109604">
    <property type="entry name" value="HD-domain/PDEase-like"/>
    <property type="match status" value="1"/>
</dbReference>
<comment type="caution">
    <text evidence="3">The sequence shown here is derived from an EMBL/GenBank/DDBJ whole genome shotgun (WGS) entry which is preliminary data.</text>
</comment>
<dbReference type="InterPro" id="IPR003607">
    <property type="entry name" value="HD/PDEase_dom"/>
</dbReference>